<evidence type="ECO:0000313" key="2">
    <source>
        <dbReference type="Proteomes" id="UP000789525"/>
    </source>
</evidence>
<dbReference type="EMBL" id="CAJVPT010002672">
    <property type="protein sequence ID" value="CAG8485173.1"/>
    <property type="molecule type" value="Genomic_DNA"/>
</dbReference>
<comment type="caution">
    <text evidence="1">The sequence shown here is derived from an EMBL/GenBank/DDBJ whole genome shotgun (WGS) entry which is preliminary data.</text>
</comment>
<reference evidence="1" key="1">
    <citation type="submission" date="2021-06" db="EMBL/GenBank/DDBJ databases">
        <authorList>
            <person name="Kallberg Y."/>
            <person name="Tangrot J."/>
            <person name="Rosling A."/>
        </authorList>
    </citation>
    <scope>NUCLEOTIDE SEQUENCE</scope>
    <source>
        <strain evidence="1">CL356</strain>
    </source>
</reference>
<keyword evidence="2" id="KW-1185">Reference proteome</keyword>
<name>A0ACA9KQR3_9GLOM</name>
<organism evidence="1 2">
    <name type="scientific">Acaulospora colombiana</name>
    <dbReference type="NCBI Taxonomy" id="27376"/>
    <lineage>
        <taxon>Eukaryota</taxon>
        <taxon>Fungi</taxon>
        <taxon>Fungi incertae sedis</taxon>
        <taxon>Mucoromycota</taxon>
        <taxon>Glomeromycotina</taxon>
        <taxon>Glomeromycetes</taxon>
        <taxon>Diversisporales</taxon>
        <taxon>Acaulosporaceae</taxon>
        <taxon>Acaulospora</taxon>
    </lineage>
</organism>
<dbReference type="Proteomes" id="UP000789525">
    <property type="component" value="Unassembled WGS sequence"/>
</dbReference>
<proteinExistence type="predicted"/>
<accession>A0ACA9KQR3</accession>
<sequence>AVPILNSEFKPLGCTPLQQKKDRLKVQLKARKSINQQLESKGGPGEAGDLMESFFMDLKYDGLYRSWPFFTTKLVIDQITIPLAEASIIHMIALEKHVGQIAENFKYRSNQFTPSVQMSFVRKLPDSPQKRVNDPTSTDSSSSKKRKTTTKDDENPMLKKLIKELKDNSTIPDLTFASHISSDSYTYLYREIVKAEAESDIISRNVLICYFQFGKKISERLEYYKNERKYRDRMAQSKVDKEVKEQLPKEVKDNTRSKQSERARKIYELFIEIGVDKIQRVKSYSALTISKLSWEKIDYIIDSFKK</sequence>
<gene>
    <name evidence="1" type="ORF">ACOLOM_LOCUS2150</name>
</gene>
<protein>
    <submittedName>
        <fullName evidence="1">2405_t:CDS:1</fullName>
    </submittedName>
</protein>
<feature type="non-terminal residue" evidence="1">
    <location>
        <position position="1"/>
    </location>
</feature>
<evidence type="ECO:0000313" key="1">
    <source>
        <dbReference type="EMBL" id="CAG8485173.1"/>
    </source>
</evidence>